<dbReference type="EMBL" id="SMGD01000014">
    <property type="protein sequence ID" value="TCK47700.1"/>
    <property type="molecule type" value="Genomic_DNA"/>
</dbReference>
<protein>
    <submittedName>
        <fullName evidence="2">Uncharacterized protein</fullName>
    </submittedName>
</protein>
<evidence type="ECO:0000313" key="3">
    <source>
        <dbReference type="Proteomes" id="UP000295565"/>
    </source>
</evidence>
<organism evidence="2 3">
    <name type="scientific">Celerinatantimonas diazotrophica</name>
    <dbReference type="NCBI Taxonomy" id="412034"/>
    <lineage>
        <taxon>Bacteria</taxon>
        <taxon>Pseudomonadati</taxon>
        <taxon>Pseudomonadota</taxon>
        <taxon>Gammaproteobacteria</taxon>
        <taxon>Celerinatantimonadaceae</taxon>
        <taxon>Celerinatantimonas</taxon>
    </lineage>
</organism>
<sequence length="67" mass="7575">MLRYVRIDVGEHMNRLMLSATATLFAGQALGHTQQSINVLQMSGFRWLAAAMIAGLICYAIRHWRRG</sequence>
<evidence type="ECO:0000313" key="2">
    <source>
        <dbReference type="EMBL" id="TCK47700.1"/>
    </source>
</evidence>
<accession>A0A4R1JAW7</accession>
<keyword evidence="1" id="KW-0812">Transmembrane</keyword>
<gene>
    <name evidence="2" type="ORF">EV690_2745</name>
</gene>
<reference evidence="2 3" key="1">
    <citation type="submission" date="2019-03" db="EMBL/GenBank/DDBJ databases">
        <title>Genomic Encyclopedia of Type Strains, Phase IV (KMG-IV): sequencing the most valuable type-strain genomes for metagenomic binning, comparative biology and taxonomic classification.</title>
        <authorList>
            <person name="Goeker M."/>
        </authorList>
    </citation>
    <scope>NUCLEOTIDE SEQUENCE [LARGE SCALE GENOMIC DNA]</scope>
    <source>
        <strain evidence="2 3">DSM 18577</strain>
    </source>
</reference>
<feature type="transmembrane region" description="Helical" evidence="1">
    <location>
        <begin position="47"/>
        <end position="64"/>
    </location>
</feature>
<keyword evidence="1" id="KW-1133">Transmembrane helix</keyword>
<keyword evidence="1" id="KW-0472">Membrane</keyword>
<dbReference type="AlphaFoldDB" id="A0A4R1JAW7"/>
<comment type="caution">
    <text evidence="2">The sequence shown here is derived from an EMBL/GenBank/DDBJ whole genome shotgun (WGS) entry which is preliminary data.</text>
</comment>
<name>A0A4R1JAW7_9GAMM</name>
<proteinExistence type="predicted"/>
<dbReference type="Proteomes" id="UP000295565">
    <property type="component" value="Unassembled WGS sequence"/>
</dbReference>
<evidence type="ECO:0000256" key="1">
    <source>
        <dbReference type="SAM" id="Phobius"/>
    </source>
</evidence>
<keyword evidence="3" id="KW-1185">Reference proteome</keyword>